<feature type="transmembrane region" description="Helical" evidence="6">
    <location>
        <begin position="79"/>
        <end position="103"/>
    </location>
</feature>
<accession>A0ABY6D3E3</accession>
<evidence type="ECO:0000256" key="6">
    <source>
        <dbReference type="SAM" id="Phobius"/>
    </source>
</evidence>
<comment type="subcellular location">
    <subcellularLocation>
        <location evidence="1">Cell membrane</location>
        <topology evidence="1">Multi-pass membrane protein</topology>
    </subcellularLocation>
</comment>
<dbReference type="Pfam" id="PF01943">
    <property type="entry name" value="Polysacc_synt"/>
    <property type="match status" value="1"/>
</dbReference>
<evidence type="ECO:0000256" key="2">
    <source>
        <dbReference type="ARBA" id="ARBA00022475"/>
    </source>
</evidence>
<evidence type="ECO:0000256" key="5">
    <source>
        <dbReference type="ARBA" id="ARBA00023136"/>
    </source>
</evidence>
<evidence type="ECO:0000313" key="7">
    <source>
        <dbReference type="EMBL" id="UXX80666.1"/>
    </source>
</evidence>
<feature type="transmembrane region" description="Helical" evidence="6">
    <location>
        <begin position="273"/>
        <end position="296"/>
    </location>
</feature>
<dbReference type="PANTHER" id="PTHR30250">
    <property type="entry name" value="PST FAMILY PREDICTED COLANIC ACID TRANSPORTER"/>
    <property type="match status" value="1"/>
</dbReference>
<feature type="transmembrane region" description="Helical" evidence="6">
    <location>
        <begin position="387"/>
        <end position="406"/>
    </location>
</feature>
<sequence length="506" mass="57442">MSAVKGLAGDTMWYGLSSIIGRMISYLLVPLYTTVFLPGEYGIVTELYAYTAFLYPIFTYGLETAYFRFANKNPEGEPALFNLVTSMLILSSLILSGLLFWFASDLAIWLEYPGKEMVFYWLAAVLGVDAVTAVPFARLRFRKKAKKFALIRFFNITFAVVLNIFFLVFCLNIYEGHWFSSWQPFMLENYDFEFKAKYVFLSNLISNSLLIVLLIKEFGGFKFTFDWKRFTPILIYASPLLFMGLAGATNEMLSRALLKIWLPEGFYPGQTSMAALGIFGACYKLSVFMMLGIQAFRYAAEPFFFSNAENKDSPKLFASVMTGFVIFSAFVFVAISLNLEIIGMVFLANPTYREGLYVVPVLLMAYLFNGIYYNLSVWYKVTDRTIYGAIITILGAVITVVLNYLLIPVFGYFGSALVTLISFFAMASLSFLIGKKYYPVPYQVLRIGAYILYASVLVGCFYTIDLGNWILNFVIRNLGVLLFVLTTYFVERKHLSGRIVFGIKIP</sequence>
<keyword evidence="4 6" id="KW-1133">Transmembrane helix</keyword>
<dbReference type="EMBL" id="CP106735">
    <property type="protein sequence ID" value="UXX80666.1"/>
    <property type="molecule type" value="Genomic_DNA"/>
</dbReference>
<keyword evidence="5 6" id="KW-0472">Membrane</keyword>
<keyword evidence="3 6" id="KW-0812">Transmembrane</keyword>
<dbReference type="Proteomes" id="UP001062165">
    <property type="component" value="Chromosome"/>
</dbReference>
<feature type="transmembrane region" description="Helical" evidence="6">
    <location>
        <begin position="316"/>
        <end position="337"/>
    </location>
</feature>
<feature type="transmembrane region" description="Helical" evidence="6">
    <location>
        <begin position="412"/>
        <end position="432"/>
    </location>
</feature>
<dbReference type="InterPro" id="IPR050833">
    <property type="entry name" value="Poly_Biosynth_Transport"/>
</dbReference>
<organism evidence="7 8">
    <name type="scientific">Reichenbachiella carrageenanivorans</name>
    <dbReference type="NCBI Taxonomy" id="2979869"/>
    <lineage>
        <taxon>Bacteria</taxon>
        <taxon>Pseudomonadati</taxon>
        <taxon>Bacteroidota</taxon>
        <taxon>Cytophagia</taxon>
        <taxon>Cytophagales</taxon>
        <taxon>Reichenbachiellaceae</taxon>
        <taxon>Reichenbachiella</taxon>
    </lineage>
</organism>
<dbReference type="PANTHER" id="PTHR30250:SF11">
    <property type="entry name" value="O-ANTIGEN TRANSPORTER-RELATED"/>
    <property type="match status" value="1"/>
</dbReference>
<protein>
    <submittedName>
        <fullName evidence="7">Polysaccharide biosynthesis C-terminal domain-containing protein</fullName>
    </submittedName>
</protein>
<feature type="transmembrane region" description="Helical" evidence="6">
    <location>
        <begin position="470"/>
        <end position="490"/>
    </location>
</feature>
<keyword evidence="8" id="KW-1185">Reference proteome</keyword>
<feature type="transmembrane region" description="Helical" evidence="6">
    <location>
        <begin position="149"/>
        <end position="174"/>
    </location>
</feature>
<name>A0ABY6D3E3_9BACT</name>
<feature type="transmembrane region" description="Helical" evidence="6">
    <location>
        <begin position="194"/>
        <end position="213"/>
    </location>
</feature>
<evidence type="ECO:0000256" key="4">
    <source>
        <dbReference type="ARBA" id="ARBA00022989"/>
    </source>
</evidence>
<dbReference type="InterPro" id="IPR002797">
    <property type="entry name" value="Polysacc_synth"/>
</dbReference>
<reference evidence="7" key="1">
    <citation type="submission" date="2022-10" db="EMBL/GenBank/DDBJ databases">
        <title>Comparative genomics and taxonomic characterization of three novel marine species of genus Reichenbachiella exhibiting antioxidant and polysaccharide degradation activities.</title>
        <authorList>
            <person name="Muhammad N."/>
            <person name="Lee Y.-J."/>
            <person name="Ko J."/>
            <person name="Kim S.-G."/>
        </authorList>
    </citation>
    <scope>NUCLEOTIDE SEQUENCE</scope>
    <source>
        <strain evidence="7">Wsw4-B4</strain>
    </source>
</reference>
<feature type="transmembrane region" description="Helical" evidence="6">
    <location>
        <begin position="12"/>
        <end position="35"/>
    </location>
</feature>
<proteinExistence type="predicted"/>
<keyword evidence="2" id="KW-1003">Cell membrane</keyword>
<evidence type="ECO:0000256" key="3">
    <source>
        <dbReference type="ARBA" id="ARBA00022692"/>
    </source>
</evidence>
<feature type="transmembrane region" description="Helical" evidence="6">
    <location>
        <begin position="47"/>
        <end position="67"/>
    </location>
</feature>
<evidence type="ECO:0000256" key="1">
    <source>
        <dbReference type="ARBA" id="ARBA00004651"/>
    </source>
</evidence>
<feature type="transmembrane region" description="Helical" evidence="6">
    <location>
        <begin position="233"/>
        <end position="253"/>
    </location>
</feature>
<feature type="transmembrane region" description="Helical" evidence="6">
    <location>
        <begin position="444"/>
        <end position="464"/>
    </location>
</feature>
<evidence type="ECO:0000313" key="8">
    <source>
        <dbReference type="Proteomes" id="UP001062165"/>
    </source>
</evidence>
<dbReference type="RefSeq" id="WP_263052395.1">
    <property type="nucleotide sequence ID" value="NZ_CP106735.1"/>
</dbReference>
<feature type="transmembrane region" description="Helical" evidence="6">
    <location>
        <begin position="118"/>
        <end position="137"/>
    </location>
</feature>
<gene>
    <name evidence="7" type="ORF">N7E81_06085</name>
</gene>
<feature type="transmembrane region" description="Helical" evidence="6">
    <location>
        <begin position="357"/>
        <end position="375"/>
    </location>
</feature>